<dbReference type="Gene3D" id="2.30.40.10">
    <property type="entry name" value="Urease, subunit C, domain 1"/>
    <property type="match status" value="1"/>
</dbReference>
<dbReference type="FunFam" id="3.20.20.140:FF:000014">
    <property type="entry name" value="5-methylthioadenosine/S-adenosylhomocysteine deaminase"/>
    <property type="match status" value="1"/>
</dbReference>
<comment type="cofactor">
    <cofactor evidence="4">
        <name>Zn(2+)</name>
        <dbReference type="ChEBI" id="CHEBI:29105"/>
    </cofactor>
    <text evidence="4">Binds 1 zinc ion per subunit.</text>
</comment>
<reference evidence="6 7" key="1">
    <citation type="submission" date="2017-05" db="EMBL/GenBank/DDBJ databases">
        <title>Functional genome analysis of Paenibacillus pasadenensis strain R16: insights on endophytic life style and antifungal activity.</title>
        <authorList>
            <person name="Passera A."/>
            <person name="Marcolungo L."/>
            <person name="Casati P."/>
            <person name="Brasca M."/>
            <person name="Quaglino F."/>
            <person name="Delledonne M."/>
        </authorList>
    </citation>
    <scope>NUCLEOTIDE SEQUENCE [LARGE SCALE GENOMIC DNA]</scope>
    <source>
        <strain evidence="6 7">R16</strain>
    </source>
</reference>
<dbReference type="AlphaFoldDB" id="A0A2N5N8K7"/>
<feature type="binding site" evidence="4">
    <location>
        <position position="89"/>
    </location>
    <ligand>
        <name>substrate</name>
    </ligand>
</feature>
<dbReference type="RefSeq" id="WP_101807843.1">
    <property type="nucleotide sequence ID" value="NZ_NFEZ01000003.1"/>
</dbReference>
<comment type="function">
    <text evidence="4">Catalyzes the deamination of 5-methylthioadenosine and S-adenosyl-L-homocysteine into 5-methylthioinosine and S-inosyl-L-homocysteine, respectively. Is also able to deaminate adenosine.</text>
</comment>
<dbReference type="GO" id="GO:0090614">
    <property type="term" value="F:5'-methylthioadenosine deaminase activity"/>
    <property type="evidence" value="ECO:0007669"/>
    <property type="project" value="UniProtKB-UniRule"/>
</dbReference>
<dbReference type="Gene3D" id="3.20.20.140">
    <property type="entry name" value="Metal-dependent hydrolases"/>
    <property type="match status" value="1"/>
</dbReference>
<dbReference type="CDD" id="cd01298">
    <property type="entry name" value="ATZ_TRZ_like"/>
    <property type="match status" value="1"/>
</dbReference>
<dbReference type="SUPFAM" id="SSF51338">
    <property type="entry name" value="Composite domain of metallo-dependent hydrolases"/>
    <property type="match status" value="1"/>
</dbReference>
<dbReference type="InterPro" id="IPR011059">
    <property type="entry name" value="Metal-dep_hydrolase_composite"/>
</dbReference>
<feature type="binding site" evidence="4">
    <location>
        <position position="141"/>
    </location>
    <ligand>
        <name>substrate</name>
    </ligand>
</feature>
<feature type="binding site" evidence="4">
    <location>
        <position position="62"/>
    </location>
    <ligand>
        <name>Zn(2+)</name>
        <dbReference type="ChEBI" id="CHEBI:29105"/>
    </ligand>
</feature>
<dbReference type="GO" id="GO:0046872">
    <property type="term" value="F:metal ion binding"/>
    <property type="evidence" value="ECO:0007669"/>
    <property type="project" value="UniProtKB-KW"/>
</dbReference>
<evidence type="ECO:0000259" key="5">
    <source>
        <dbReference type="Pfam" id="PF01979"/>
    </source>
</evidence>
<comment type="similarity">
    <text evidence="4">Belongs to the metallo-dependent hydrolases superfamily. MTA/SAH deaminase family.</text>
</comment>
<comment type="catalytic activity">
    <reaction evidence="4">
        <text>S-adenosyl-L-homocysteine + H2O + H(+) = S-inosyl-L-homocysteine + NH4(+)</text>
        <dbReference type="Rhea" id="RHEA:20716"/>
        <dbReference type="ChEBI" id="CHEBI:15377"/>
        <dbReference type="ChEBI" id="CHEBI:15378"/>
        <dbReference type="ChEBI" id="CHEBI:28938"/>
        <dbReference type="ChEBI" id="CHEBI:57856"/>
        <dbReference type="ChEBI" id="CHEBI:57985"/>
        <dbReference type="EC" id="3.5.4.28"/>
    </reaction>
</comment>
<keyword evidence="3 4" id="KW-0862">Zinc</keyword>
<comment type="catalytic activity">
    <reaction evidence="4">
        <text>S-methyl-5'-thioadenosine + H2O + H(+) = S-methyl-5'-thioinosine + NH4(+)</text>
        <dbReference type="Rhea" id="RHEA:25025"/>
        <dbReference type="ChEBI" id="CHEBI:15377"/>
        <dbReference type="ChEBI" id="CHEBI:15378"/>
        <dbReference type="ChEBI" id="CHEBI:17509"/>
        <dbReference type="ChEBI" id="CHEBI:28938"/>
        <dbReference type="ChEBI" id="CHEBI:48595"/>
        <dbReference type="EC" id="3.5.4.31"/>
    </reaction>
</comment>
<dbReference type="InterPro" id="IPR032466">
    <property type="entry name" value="Metal_Hydrolase"/>
</dbReference>
<dbReference type="EC" id="3.5.4.28" evidence="4"/>
<feature type="binding site" evidence="4">
    <location>
        <position position="206"/>
    </location>
    <ligand>
        <name>Zn(2+)</name>
        <dbReference type="ChEBI" id="CHEBI:29105"/>
    </ligand>
</feature>
<evidence type="ECO:0000256" key="1">
    <source>
        <dbReference type="ARBA" id="ARBA00022723"/>
    </source>
</evidence>
<feature type="binding site" evidence="4">
    <location>
        <position position="295"/>
    </location>
    <ligand>
        <name>substrate</name>
    </ligand>
</feature>
<evidence type="ECO:0000313" key="6">
    <source>
        <dbReference type="EMBL" id="PLT46687.1"/>
    </source>
</evidence>
<evidence type="ECO:0000256" key="3">
    <source>
        <dbReference type="ARBA" id="ARBA00022833"/>
    </source>
</evidence>
<dbReference type="EC" id="3.5.4.31" evidence="4"/>
<keyword evidence="7" id="KW-1185">Reference proteome</keyword>
<dbReference type="InterPro" id="IPR050287">
    <property type="entry name" value="MTA/SAH_deaminase"/>
</dbReference>
<sequence>MKTLIKGALVLTMEKEEAFCGDILIDRDRIADIQPCLDAEADEVIDARGMAAMPGLINAHQHAPMSLLRGFCDDLKLMDWLDKKMLPAEARMTPEDVYWGAKLAMAEMIRSGTTAFADMYIHMNEIASAVEEVGMRASLTRGLVFLQPDGGRRMDEAMDLVRRWSGKAGGRITTMLGPHSPYTVPPEPFREIILLAEQEKLAIHTHLAESKEEGIKIREKHGRTPTEYLHQLGLFDRVHVILAHSTNLSRRDVGLLKGMRGGACHNPVSNLKLGCGIAPILDMAEQGVTVGLGTDGAGSAATLDMFEEIRAAAWLQKLDYGDPARLPAAEALRMATAGSAQLLDIGRDVGTLKAGKKADLILVDLRKPHLQPVHQIHSLLAYCANGADVDTTIVDGKMLMRGRRLLTIDEEELLREVSARAKRIVEGI</sequence>
<feature type="binding site" evidence="4">
    <location>
        <position position="60"/>
    </location>
    <ligand>
        <name>Zn(2+)</name>
        <dbReference type="ChEBI" id="CHEBI:29105"/>
    </ligand>
</feature>
<dbReference type="Pfam" id="PF01979">
    <property type="entry name" value="Amidohydro_1"/>
    <property type="match status" value="1"/>
</dbReference>
<dbReference type="EMBL" id="NFEZ01000003">
    <property type="protein sequence ID" value="PLT46687.1"/>
    <property type="molecule type" value="Genomic_DNA"/>
</dbReference>
<dbReference type="SUPFAM" id="SSF51556">
    <property type="entry name" value="Metallo-dependent hydrolases"/>
    <property type="match status" value="1"/>
</dbReference>
<evidence type="ECO:0000256" key="4">
    <source>
        <dbReference type="HAMAP-Rule" id="MF_01281"/>
    </source>
</evidence>
<dbReference type="PANTHER" id="PTHR43794:SF11">
    <property type="entry name" value="AMIDOHYDROLASE-RELATED DOMAIN-CONTAINING PROTEIN"/>
    <property type="match status" value="1"/>
</dbReference>
<evidence type="ECO:0000313" key="7">
    <source>
        <dbReference type="Proteomes" id="UP000234789"/>
    </source>
</evidence>
<dbReference type="InterPro" id="IPR006680">
    <property type="entry name" value="Amidohydro-rel"/>
</dbReference>
<keyword evidence="2 4" id="KW-0378">Hydrolase</keyword>
<feature type="binding site" evidence="4">
    <location>
        <position position="152"/>
    </location>
    <ligand>
        <name>substrate</name>
    </ligand>
</feature>
<gene>
    <name evidence="4" type="primary">mtaD</name>
    <name evidence="6" type="ORF">B8V81_0911</name>
</gene>
<organism evidence="6 7">
    <name type="scientific">Paenibacillus pasadenensis</name>
    <dbReference type="NCBI Taxonomy" id="217090"/>
    <lineage>
        <taxon>Bacteria</taxon>
        <taxon>Bacillati</taxon>
        <taxon>Bacillota</taxon>
        <taxon>Bacilli</taxon>
        <taxon>Bacillales</taxon>
        <taxon>Paenibacillaceae</taxon>
        <taxon>Paenibacillus</taxon>
    </lineage>
</organism>
<feature type="binding site" evidence="4">
    <location>
        <position position="295"/>
    </location>
    <ligand>
        <name>Zn(2+)</name>
        <dbReference type="ChEBI" id="CHEBI:29105"/>
    </ligand>
</feature>
<dbReference type="GO" id="GO:0050270">
    <property type="term" value="F:S-adenosylhomocysteine deaminase activity"/>
    <property type="evidence" value="ECO:0007669"/>
    <property type="project" value="UniProtKB-UniRule"/>
</dbReference>
<comment type="caution">
    <text evidence="6">The sequence shown here is derived from an EMBL/GenBank/DDBJ whole genome shotgun (WGS) entry which is preliminary data.</text>
</comment>
<proteinExistence type="inferred from homology"/>
<feature type="binding site" evidence="4">
    <location>
        <position position="209"/>
    </location>
    <ligand>
        <name>substrate</name>
    </ligand>
</feature>
<name>A0A2N5N8K7_9BACL</name>
<protein>
    <recommendedName>
        <fullName evidence="4">5-methylthioadenosine/S-adenosylhomocysteine deaminase</fullName>
        <shortName evidence="4">MTA/SAH deaminase</shortName>
        <ecNumber evidence="4">3.5.4.28</ecNumber>
        <ecNumber evidence="4">3.5.4.31</ecNumber>
    </recommendedName>
</protein>
<keyword evidence="1 4" id="KW-0479">Metal-binding</keyword>
<evidence type="ECO:0000256" key="2">
    <source>
        <dbReference type="ARBA" id="ARBA00022801"/>
    </source>
</evidence>
<feature type="binding site" evidence="4">
    <location>
        <position position="179"/>
    </location>
    <ligand>
        <name>substrate</name>
    </ligand>
</feature>
<accession>A0A2N5N8K7</accession>
<feature type="domain" description="Amidohydrolase-related" evidence="5">
    <location>
        <begin position="52"/>
        <end position="398"/>
    </location>
</feature>
<dbReference type="InterPro" id="IPR023512">
    <property type="entry name" value="Deaminase_MtaD/DadD"/>
</dbReference>
<dbReference type="Proteomes" id="UP000234789">
    <property type="component" value="Unassembled WGS sequence"/>
</dbReference>
<dbReference type="PANTHER" id="PTHR43794">
    <property type="entry name" value="AMINOHYDROLASE SSNA-RELATED"/>
    <property type="match status" value="1"/>
</dbReference>
<dbReference type="HAMAP" id="MF_01281">
    <property type="entry name" value="MTA_SAH_deamin"/>
    <property type="match status" value="1"/>
</dbReference>